<evidence type="ECO:0000256" key="3">
    <source>
        <dbReference type="ARBA" id="ARBA00022475"/>
    </source>
</evidence>
<dbReference type="GO" id="GO:0005886">
    <property type="term" value="C:plasma membrane"/>
    <property type="evidence" value="ECO:0007669"/>
    <property type="project" value="UniProtKB-SubCell"/>
</dbReference>
<keyword evidence="4 7" id="KW-0812">Transmembrane</keyword>
<evidence type="ECO:0000256" key="5">
    <source>
        <dbReference type="ARBA" id="ARBA00022989"/>
    </source>
</evidence>
<dbReference type="PANTHER" id="PTHR43266:SF2">
    <property type="entry name" value="MAJOR FACILITATOR SUPERFAMILY (MFS) PROFILE DOMAIN-CONTAINING PROTEIN"/>
    <property type="match status" value="1"/>
</dbReference>
<feature type="transmembrane region" description="Helical" evidence="7">
    <location>
        <begin position="284"/>
        <end position="303"/>
    </location>
</feature>
<dbReference type="RefSeq" id="WP_146816778.1">
    <property type="nucleotide sequence ID" value="NZ_BJYA01000013.1"/>
</dbReference>
<keyword evidence="6 7" id="KW-0472">Membrane</keyword>
<feature type="transmembrane region" description="Helical" evidence="7">
    <location>
        <begin position="140"/>
        <end position="160"/>
    </location>
</feature>
<feature type="transmembrane region" description="Helical" evidence="7">
    <location>
        <begin position="255"/>
        <end position="277"/>
    </location>
</feature>
<feature type="transmembrane region" description="Helical" evidence="7">
    <location>
        <begin position="371"/>
        <end position="394"/>
    </location>
</feature>
<name>A0A511W791_9BACI</name>
<evidence type="ECO:0000256" key="6">
    <source>
        <dbReference type="ARBA" id="ARBA00023136"/>
    </source>
</evidence>
<dbReference type="Proteomes" id="UP000321440">
    <property type="component" value="Unassembled WGS sequence"/>
</dbReference>
<keyword evidence="10" id="KW-1185">Reference proteome</keyword>
<feature type="transmembrane region" description="Helical" evidence="7">
    <location>
        <begin position="343"/>
        <end position="365"/>
    </location>
</feature>
<evidence type="ECO:0000256" key="2">
    <source>
        <dbReference type="ARBA" id="ARBA00022448"/>
    </source>
</evidence>
<protein>
    <submittedName>
        <fullName evidence="9">MFS transporter</fullName>
    </submittedName>
</protein>
<keyword evidence="3" id="KW-1003">Cell membrane</keyword>
<dbReference type="PROSITE" id="PS50850">
    <property type="entry name" value="MFS"/>
    <property type="match status" value="1"/>
</dbReference>
<gene>
    <name evidence="9" type="ORF">AHA02nite_19540</name>
</gene>
<evidence type="ECO:0000313" key="10">
    <source>
        <dbReference type="Proteomes" id="UP000321440"/>
    </source>
</evidence>
<evidence type="ECO:0000256" key="1">
    <source>
        <dbReference type="ARBA" id="ARBA00004651"/>
    </source>
</evidence>
<keyword evidence="2" id="KW-0813">Transport</keyword>
<comment type="caution">
    <text evidence="9">The sequence shown here is derived from an EMBL/GenBank/DDBJ whole genome shotgun (WGS) entry which is preliminary data.</text>
</comment>
<dbReference type="InterPro" id="IPR020846">
    <property type="entry name" value="MFS_dom"/>
</dbReference>
<dbReference type="InterPro" id="IPR036259">
    <property type="entry name" value="MFS_trans_sf"/>
</dbReference>
<dbReference type="Gene3D" id="1.20.1250.20">
    <property type="entry name" value="MFS general substrate transporter like domains"/>
    <property type="match status" value="1"/>
</dbReference>
<feature type="transmembrane region" description="Helical" evidence="7">
    <location>
        <begin position="218"/>
        <end position="235"/>
    </location>
</feature>
<dbReference type="GO" id="GO:0022857">
    <property type="term" value="F:transmembrane transporter activity"/>
    <property type="evidence" value="ECO:0007669"/>
    <property type="project" value="InterPro"/>
</dbReference>
<dbReference type="AlphaFoldDB" id="A0A511W791"/>
<dbReference type="EMBL" id="BJYA01000013">
    <property type="protein sequence ID" value="GEN46178.1"/>
    <property type="molecule type" value="Genomic_DNA"/>
</dbReference>
<feature type="domain" description="Major facilitator superfamily (MFS) profile" evidence="8">
    <location>
        <begin position="1"/>
        <end position="397"/>
    </location>
</feature>
<dbReference type="Pfam" id="PF07690">
    <property type="entry name" value="MFS_1"/>
    <property type="match status" value="1"/>
</dbReference>
<feature type="transmembrane region" description="Helical" evidence="7">
    <location>
        <begin position="309"/>
        <end position="331"/>
    </location>
</feature>
<dbReference type="SUPFAM" id="SSF103473">
    <property type="entry name" value="MFS general substrate transporter"/>
    <property type="match status" value="1"/>
</dbReference>
<proteinExistence type="predicted"/>
<accession>A0A511W791</accession>
<sequence length="409" mass="45773">MSHRLQQWKNPIVLLSSLGLANVGDFIYLVAINIIVYQMTGSATAVALLWIIGPLTNILTKFWTGSYIDFRSKRKIMIQTYIARGLLIMMIPLAPSVVVIYILLVFLSIARAFFRPSSMTYTTMLVPIEMRKRFNGIRSFTSSSAFIIGPSIGGSLILLTSVNATLWVNGFLFIIATLILIILPDLDEREKSSIPKLTTHQIKEDFSLVLKFFSENKYISFIYITFILIMVATFAMDSQEVVFTQQVIGLSEFEYSLLISITGIGSVTGGVVLSIFSKHFSLRYMIAVGVIMSSIGYLVYAFSWSFLSITAGFIVLGFFLVFLNAGITTFYQNNVPVDLMGRITSITQLIQSIAQILLILIVGFLGDVISLRMTIVSLASFMFMSALVYSLFLFKPNYKGFYKEEKEGV</sequence>
<feature type="transmembrane region" description="Helical" evidence="7">
    <location>
        <begin position="81"/>
        <end position="106"/>
    </location>
</feature>
<dbReference type="InterPro" id="IPR011701">
    <property type="entry name" value="MFS"/>
</dbReference>
<feature type="transmembrane region" description="Helical" evidence="7">
    <location>
        <begin position="12"/>
        <end position="36"/>
    </location>
</feature>
<feature type="transmembrane region" description="Helical" evidence="7">
    <location>
        <begin position="42"/>
        <end position="60"/>
    </location>
</feature>
<dbReference type="CDD" id="cd06173">
    <property type="entry name" value="MFS_MefA_like"/>
    <property type="match status" value="1"/>
</dbReference>
<evidence type="ECO:0000256" key="7">
    <source>
        <dbReference type="SAM" id="Phobius"/>
    </source>
</evidence>
<evidence type="ECO:0000256" key="4">
    <source>
        <dbReference type="ARBA" id="ARBA00022692"/>
    </source>
</evidence>
<dbReference type="PANTHER" id="PTHR43266">
    <property type="entry name" value="MACROLIDE-EFFLUX PROTEIN"/>
    <property type="match status" value="1"/>
</dbReference>
<feature type="transmembrane region" description="Helical" evidence="7">
    <location>
        <begin position="166"/>
        <end position="186"/>
    </location>
</feature>
<dbReference type="OrthoDB" id="2156306at2"/>
<comment type="subcellular location">
    <subcellularLocation>
        <location evidence="1">Cell membrane</location>
        <topology evidence="1">Multi-pass membrane protein</topology>
    </subcellularLocation>
</comment>
<organism evidence="9 10">
    <name type="scientific">Alkalibacillus haloalkaliphilus</name>
    <dbReference type="NCBI Taxonomy" id="94136"/>
    <lineage>
        <taxon>Bacteria</taxon>
        <taxon>Bacillati</taxon>
        <taxon>Bacillota</taxon>
        <taxon>Bacilli</taxon>
        <taxon>Bacillales</taxon>
        <taxon>Bacillaceae</taxon>
        <taxon>Alkalibacillus</taxon>
    </lineage>
</organism>
<reference evidence="9 10" key="1">
    <citation type="submission" date="2019-07" db="EMBL/GenBank/DDBJ databases">
        <title>Whole genome shotgun sequence of Alkalibacillus haloalkaliphilus NBRC 103110.</title>
        <authorList>
            <person name="Hosoyama A."/>
            <person name="Uohara A."/>
            <person name="Ohji S."/>
            <person name="Ichikawa N."/>
        </authorList>
    </citation>
    <scope>NUCLEOTIDE SEQUENCE [LARGE SCALE GENOMIC DNA]</scope>
    <source>
        <strain evidence="9 10">NBRC 103110</strain>
    </source>
</reference>
<keyword evidence="5 7" id="KW-1133">Transmembrane helix</keyword>
<evidence type="ECO:0000259" key="8">
    <source>
        <dbReference type="PROSITE" id="PS50850"/>
    </source>
</evidence>
<evidence type="ECO:0000313" key="9">
    <source>
        <dbReference type="EMBL" id="GEN46178.1"/>
    </source>
</evidence>